<dbReference type="GO" id="GO:0000149">
    <property type="term" value="F:SNARE binding"/>
    <property type="evidence" value="ECO:0007669"/>
    <property type="project" value="TreeGrafter"/>
</dbReference>
<dbReference type="GO" id="GO:0005905">
    <property type="term" value="C:clathrin-coated pit"/>
    <property type="evidence" value="ECO:0007669"/>
    <property type="project" value="UniProtKB-SubCell"/>
</dbReference>
<protein>
    <submittedName>
        <fullName evidence="14">Phosphatidylinositol-binding clathrin assembly protein LAP isoform X21</fullName>
    </submittedName>
</protein>
<feature type="compositionally biased region" description="Polar residues" evidence="11">
    <location>
        <begin position="450"/>
        <end position="477"/>
    </location>
</feature>
<keyword evidence="7" id="KW-0472">Membrane</keyword>
<gene>
    <name evidence="14" type="primary">LOC100645783</name>
</gene>
<feature type="domain" description="ENTH" evidence="12">
    <location>
        <begin position="14"/>
        <end position="150"/>
    </location>
</feature>
<evidence type="ECO:0000256" key="11">
    <source>
        <dbReference type="SAM" id="MobiDB-lite"/>
    </source>
</evidence>
<feature type="region of interest" description="Disordered" evidence="11">
    <location>
        <begin position="602"/>
        <end position="645"/>
    </location>
</feature>
<dbReference type="GO" id="GO:0005794">
    <property type="term" value="C:Golgi apparatus"/>
    <property type="evidence" value="ECO:0007669"/>
    <property type="project" value="UniProtKB-SubCell"/>
</dbReference>
<dbReference type="InterPro" id="IPR013809">
    <property type="entry name" value="ENTH"/>
</dbReference>
<keyword evidence="5" id="KW-0254">Endocytosis</keyword>
<dbReference type="Gene3D" id="1.25.40.90">
    <property type="match status" value="1"/>
</dbReference>
<dbReference type="CTD" id="7939"/>
<evidence type="ECO:0000313" key="14">
    <source>
        <dbReference type="RefSeq" id="XP_020723812.1"/>
    </source>
</evidence>
<dbReference type="InterPro" id="IPR008942">
    <property type="entry name" value="ENTH_VHS"/>
</dbReference>
<dbReference type="PANTHER" id="PTHR22951">
    <property type="entry name" value="CLATHRIN ASSEMBLY PROTEIN"/>
    <property type="match status" value="1"/>
</dbReference>
<dbReference type="SUPFAM" id="SSF48464">
    <property type="entry name" value="ENTH/VHS domain"/>
    <property type="match status" value="1"/>
</dbReference>
<dbReference type="Gene3D" id="1.20.58.150">
    <property type="entry name" value="ANTH domain"/>
    <property type="match status" value="1"/>
</dbReference>
<comment type="subcellular location">
    <subcellularLocation>
        <location evidence="1">Cytoplasmic vesicle</location>
        <location evidence="1">Clathrin-coated vesicle</location>
    </subcellularLocation>
    <subcellularLocation>
        <location evidence="2">Golgi apparatus</location>
    </subcellularLocation>
    <subcellularLocation>
        <location evidence="3">Membrane</location>
        <location evidence="3">Clathrin-coated pit</location>
    </subcellularLocation>
</comment>
<organism evidence="13 14">
    <name type="scientific">Bombus terrestris</name>
    <name type="common">Buff-tailed bumblebee</name>
    <name type="synonym">Apis terrestris</name>
    <dbReference type="NCBI Taxonomy" id="30195"/>
    <lineage>
        <taxon>Eukaryota</taxon>
        <taxon>Metazoa</taxon>
        <taxon>Ecdysozoa</taxon>
        <taxon>Arthropoda</taxon>
        <taxon>Hexapoda</taxon>
        <taxon>Insecta</taxon>
        <taxon>Pterygota</taxon>
        <taxon>Neoptera</taxon>
        <taxon>Endopterygota</taxon>
        <taxon>Hymenoptera</taxon>
        <taxon>Apocrita</taxon>
        <taxon>Aculeata</taxon>
        <taxon>Apoidea</taxon>
        <taxon>Anthophila</taxon>
        <taxon>Apidae</taxon>
        <taxon>Bombus</taxon>
        <taxon>Bombus</taxon>
    </lineage>
</organism>
<dbReference type="SMART" id="SM00273">
    <property type="entry name" value="ENTH"/>
    <property type="match status" value="1"/>
</dbReference>
<evidence type="ECO:0000256" key="7">
    <source>
        <dbReference type="ARBA" id="ARBA00023136"/>
    </source>
</evidence>
<dbReference type="InterPro" id="IPR011417">
    <property type="entry name" value="ANTH_dom"/>
</dbReference>
<feature type="compositionally biased region" description="Polar residues" evidence="11">
    <location>
        <begin position="367"/>
        <end position="388"/>
    </location>
</feature>
<dbReference type="GO" id="GO:0016185">
    <property type="term" value="P:synaptic vesicle budding from presynaptic endocytic zone membrane"/>
    <property type="evidence" value="ECO:0007669"/>
    <property type="project" value="TreeGrafter"/>
</dbReference>
<dbReference type="AlphaFoldDB" id="A0A9B7I154"/>
<dbReference type="PANTHER" id="PTHR22951:SF5">
    <property type="entry name" value="PHOSPHATIDYLINOSITOL-BINDING CLATHRIN ASSEMBLY PROTEIN LAP"/>
    <property type="match status" value="1"/>
</dbReference>
<dbReference type="PROSITE" id="PS50942">
    <property type="entry name" value="ENTH"/>
    <property type="match status" value="1"/>
</dbReference>
<accession>A0A9B7I154</accession>
<evidence type="ECO:0000256" key="5">
    <source>
        <dbReference type="ARBA" id="ARBA00022583"/>
    </source>
</evidence>
<name>A0A9B7I154_BOMTE</name>
<feature type="region of interest" description="Disordered" evidence="11">
    <location>
        <begin position="502"/>
        <end position="541"/>
    </location>
</feature>
<proteinExistence type="inferred from homology"/>
<dbReference type="GO" id="GO:0008021">
    <property type="term" value="C:synaptic vesicle"/>
    <property type="evidence" value="ECO:0007669"/>
    <property type="project" value="TreeGrafter"/>
</dbReference>
<dbReference type="FunFam" id="1.20.58.150:FF:000001">
    <property type="entry name" value="phosphatidylinositol-binding clathrin assembly protein-like isoform X1"/>
    <property type="match status" value="1"/>
</dbReference>
<dbReference type="GO" id="GO:0072583">
    <property type="term" value="P:clathrin-dependent endocytosis"/>
    <property type="evidence" value="ECO:0007669"/>
    <property type="project" value="InterPro"/>
</dbReference>
<evidence type="ECO:0000256" key="2">
    <source>
        <dbReference type="ARBA" id="ARBA00004555"/>
    </source>
</evidence>
<keyword evidence="6" id="KW-0333">Golgi apparatus</keyword>
<dbReference type="Pfam" id="PF07651">
    <property type="entry name" value="ANTH"/>
    <property type="match status" value="1"/>
</dbReference>
<dbReference type="SUPFAM" id="SSF89009">
    <property type="entry name" value="GAT-like domain"/>
    <property type="match status" value="1"/>
</dbReference>
<dbReference type="RefSeq" id="XP_020723812.1">
    <property type="nucleotide sequence ID" value="XM_020868153.2"/>
</dbReference>
<dbReference type="GO" id="GO:0005545">
    <property type="term" value="F:1-phosphatidylinositol binding"/>
    <property type="evidence" value="ECO:0007669"/>
    <property type="project" value="InterPro"/>
</dbReference>
<dbReference type="GeneID" id="100645783"/>
<keyword evidence="13" id="KW-1185">Reference proteome</keyword>
<reference evidence="14" key="1">
    <citation type="submission" date="2025-08" db="UniProtKB">
        <authorList>
            <consortium name="RefSeq"/>
        </authorList>
    </citation>
    <scope>IDENTIFICATION</scope>
</reference>
<comment type="similarity">
    <text evidence="4">Belongs to the PICALM/SNAP91 family.</text>
</comment>
<evidence type="ECO:0000256" key="3">
    <source>
        <dbReference type="ARBA" id="ARBA00004600"/>
    </source>
</evidence>
<dbReference type="GO" id="GO:0098894">
    <property type="term" value="C:extrinsic component of presynaptic endocytic zone membrane"/>
    <property type="evidence" value="ECO:0007669"/>
    <property type="project" value="TreeGrafter"/>
</dbReference>
<evidence type="ECO:0000256" key="4">
    <source>
        <dbReference type="ARBA" id="ARBA00008011"/>
    </source>
</evidence>
<evidence type="ECO:0000256" key="1">
    <source>
        <dbReference type="ARBA" id="ARBA00004132"/>
    </source>
</evidence>
<dbReference type="GO" id="GO:0048268">
    <property type="term" value="P:clathrin coat assembly"/>
    <property type="evidence" value="ECO:0007669"/>
    <property type="project" value="InterPro"/>
</dbReference>
<comment type="subunit">
    <text evidence="10">Binds clathrin and phosphatidylinositol 4,5-bisphosphate.</text>
</comment>
<feature type="region of interest" description="Disordered" evidence="11">
    <location>
        <begin position="294"/>
        <end position="314"/>
    </location>
</feature>
<feature type="region of interest" description="Disordered" evidence="11">
    <location>
        <begin position="359"/>
        <end position="410"/>
    </location>
</feature>
<dbReference type="FunFam" id="1.25.40.90:FF:000017">
    <property type="entry name" value="Phosphatidylinositol-binding clathrin assembly protein LAP"/>
    <property type="match status" value="1"/>
</dbReference>
<evidence type="ECO:0000256" key="6">
    <source>
        <dbReference type="ARBA" id="ARBA00023034"/>
    </source>
</evidence>
<keyword evidence="9" id="KW-0968">Cytoplasmic vesicle</keyword>
<evidence type="ECO:0000313" key="13">
    <source>
        <dbReference type="Proteomes" id="UP000835206"/>
    </source>
</evidence>
<dbReference type="GO" id="GO:0040011">
    <property type="term" value="P:locomotion"/>
    <property type="evidence" value="ECO:0007669"/>
    <property type="project" value="UniProtKB-ARBA"/>
</dbReference>
<evidence type="ECO:0000256" key="10">
    <source>
        <dbReference type="ARBA" id="ARBA00064895"/>
    </source>
</evidence>
<feature type="compositionally biased region" description="Polar residues" evidence="11">
    <location>
        <begin position="298"/>
        <end position="314"/>
    </location>
</feature>
<feature type="compositionally biased region" description="Polar residues" evidence="11">
    <location>
        <begin position="502"/>
        <end position="513"/>
    </location>
</feature>
<evidence type="ECO:0000256" key="8">
    <source>
        <dbReference type="ARBA" id="ARBA00023176"/>
    </source>
</evidence>
<feature type="compositionally biased region" description="Polar residues" evidence="11">
    <location>
        <begin position="395"/>
        <end position="409"/>
    </location>
</feature>
<feature type="compositionally biased region" description="Low complexity" evidence="11">
    <location>
        <begin position="614"/>
        <end position="638"/>
    </location>
</feature>
<evidence type="ECO:0000259" key="12">
    <source>
        <dbReference type="PROSITE" id="PS50942"/>
    </source>
</evidence>
<dbReference type="GO" id="GO:0030136">
    <property type="term" value="C:clathrin-coated vesicle"/>
    <property type="evidence" value="ECO:0007669"/>
    <property type="project" value="UniProtKB-SubCell"/>
</dbReference>
<feature type="region of interest" description="Disordered" evidence="11">
    <location>
        <begin position="441"/>
        <end position="478"/>
    </location>
</feature>
<dbReference type="GO" id="GO:0005546">
    <property type="term" value="F:phosphatidylinositol-4,5-bisphosphate binding"/>
    <property type="evidence" value="ECO:0007669"/>
    <property type="project" value="TreeGrafter"/>
</dbReference>
<dbReference type="InterPro" id="IPR045192">
    <property type="entry name" value="AP180-like"/>
</dbReference>
<keyword evidence="8" id="KW-0168">Coated pit</keyword>
<evidence type="ECO:0000256" key="9">
    <source>
        <dbReference type="ARBA" id="ARBA00023329"/>
    </source>
</evidence>
<dbReference type="InterPro" id="IPR014712">
    <property type="entry name" value="ANTH_dom_sf"/>
</dbReference>
<dbReference type="CDD" id="cd16985">
    <property type="entry name" value="ANTH_N_AP180"/>
    <property type="match status" value="1"/>
</dbReference>
<sequence>MAGQTINDRLLAARHSIAGQGLAKAVCKATTEEMIGPKKKHLEYLVRCTNEPNVSIPQLANLLIERSQNTNWTVVFKALITVHHMLCYGNERFTQYLASSNSTFQLSNFLDKSGVQAGARIGYDMSPFIRRYAKYLNEKALSYRTVAFDFCKVKRGKDDRTLRTMNAEKLLKTLPVLQSQLDALLEFDCTANDLTNGVINMAFMLLFRDLIRLFACYNDGIINLLEKYFDMNKKQCREALDLYKKFLIRMDRVGEFLKVAENVGIDKGDIPDLTKAPSSLLDALEQHLASLEGKKGSAANTPTQSASNRTNVKSGVSALSSTSTAFGTAASNNRLDHAGNGHIDEALRQQALAEEEAAMNQYKAKVQSPSGGPSTNPFLSSPTNNANQPIVDLFSSPSTTTTAESQPQKASDDLLQLAGNPFADMFGAPQPATASTTQTQNNMWMTNGNDNSFSSVFGNQESKSAAGQQQNATSTGKVLTGDLDSSLASLAQNLTINKSAQQQVKGMQWNSPKNAAKTGGPAGGWTPQPMAATTGAGYRPMGQGMTQLPSTAMGFPPHTAPLGMQGVPMGMQGMQGMRPMMSTMPGGPGGMMVAGGAASMMMPSTNPMMGANLQQQPQPQQQQQQSQAVQQPQNNQVQLDPFGAL</sequence>
<dbReference type="Proteomes" id="UP000835206">
    <property type="component" value="Chromosome 16"/>
</dbReference>
<dbReference type="GO" id="GO:0032050">
    <property type="term" value="F:clathrin heavy chain binding"/>
    <property type="evidence" value="ECO:0007669"/>
    <property type="project" value="TreeGrafter"/>
</dbReference>